<dbReference type="Proteomes" id="UP000002215">
    <property type="component" value="Chromosome"/>
</dbReference>
<dbReference type="InterPro" id="IPR037523">
    <property type="entry name" value="VOC_core"/>
</dbReference>
<dbReference type="SUPFAM" id="SSF54593">
    <property type="entry name" value="Glyoxalase/Bleomycin resistance protein/Dihydroxybiphenyl dioxygenase"/>
    <property type="match status" value="1"/>
</dbReference>
<dbReference type="GO" id="GO:0046872">
    <property type="term" value="F:metal ion binding"/>
    <property type="evidence" value="ECO:0007669"/>
    <property type="project" value="UniProtKB-KW"/>
</dbReference>
<feature type="domain" description="VOC" evidence="2">
    <location>
        <begin position="2"/>
        <end position="130"/>
    </location>
</feature>
<dbReference type="Gene3D" id="3.10.180.10">
    <property type="entry name" value="2,3-Dihydroxybiphenyl 1,2-Dioxygenase, domain 1"/>
    <property type="match status" value="1"/>
</dbReference>
<evidence type="ECO:0000313" key="3">
    <source>
        <dbReference type="EMBL" id="ACU61792.1"/>
    </source>
</evidence>
<name>A0A979GQS3_CHIPD</name>
<gene>
    <name evidence="3" type="ordered locus">Cpin_4344</name>
</gene>
<evidence type="ECO:0000256" key="1">
    <source>
        <dbReference type="ARBA" id="ARBA00022723"/>
    </source>
</evidence>
<dbReference type="OrthoDB" id="9789012at2"/>
<dbReference type="KEGG" id="cpi:Cpin_4344"/>
<dbReference type="EMBL" id="CP001699">
    <property type="protein sequence ID" value="ACU61792.1"/>
    <property type="molecule type" value="Genomic_DNA"/>
</dbReference>
<dbReference type="PANTHER" id="PTHR36113">
    <property type="entry name" value="LYASE, PUTATIVE-RELATED-RELATED"/>
    <property type="match status" value="1"/>
</dbReference>
<dbReference type="InterPro" id="IPR029068">
    <property type="entry name" value="Glyas_Bleomycin-R_OHBP_Dase"/>
</dbReference>
<evidence type="ECO:0000259" key="2">
    <source>
        <dbReference type="PROSITE" id="PS51819"/>
    </source>
</evidence>
<dbReference type="PANTHER" id="PTHR36113:SF6">
    <property type="entry name" value="FOSFOMYCIN RESISTANCE PROTEIN FOSX"/>
    <property type="match status" value="1"/>
</dbReference>
<dbReference type="PROSITE" id="PS51819">
    <property type="entry name" value="VOC"/>
    <property type="match status" value="1"/>
</dbReference>
<dbReference type="InterPro" id="IPR004360">
    <property type="entry name" value="Glyas_Fos-R_dOase_dom"/>
</dbReference>
<dbReference type="InterPro" id="IPR051332">
    <property type="entry name" value="Fosfomycin_Res_Enzymes"/>
</dbReference>
<organism evidence="3 4">
    <name type="scientific">Chitinophaga pinensis (strain ATCC 43595 / DSM 2588 / LMG 13176 / NBRC 15968 / NCIMB 11800 / UQM 2034)</name>
    <dbReference type="NCBI Taxonomy" id="485918"/>
    <lineage>
        <taxon>Bacteria</taxon>
        <taxon>Pseudomonadati</taxon>
        <taxon>Bacteroidota</taxon>
        <taxon>Chitinophagia</taxon>
        <taxon>Chitinophagales</taxon>
        <taxon>Chitinophagaceae</taxon>
        <taxon>Chitinophaga</taxon>
    </lineage>
</organism>
<sequence length="131" mass="15038">MKIDHVAFWVEDLEAMRYFYLTHFEATCGERYMNPVKKFYSYFITFNDGGSRIELMHRADIAANSQQRGFVTGIAHLALTVGNRERVDAMIAHFRAHGYKIIGEPRVSGDGYYEGVILDPEENVIELLAEN</sequence>
<reference evidence="4" key="1">
    <citation type="submission" date="2009-08" db="EMBL/GenBank/DDBJ databases">
        <title>The complete genome of Chitinophaga pinensis DSM 2588.</title>
        <authorList>
            <consortium name="US DOE Joint Genome Institute (JGI-PGF)"/>
            <person name="Lucas S."/>
            <person name="Copeland A."/>
            <person name="Lapidus A."/>
            <person name="Glavina del Rio T."/>
            <person name="Dalin E."/>
            <person name="Tice H."/>
            <person name="Bruce D."/>
            <person name="Goodwin L."/>
            <person name="Pitluck S."/>
            <person name="Kyrpides N."/>
            <person name="Mavromatis K."/>
            <person name="Ivanova N."/>
            <person name="Mikhailova N."/>
            <person name="Sims D."/>
            <person name="Meinche L."/>
            <person name="Brettin T."/>
            <person name="Detter J.C."/>
            <person name="Han C."/>
            <person name="Larimer F."/>
            <person name="Land M."/>
            <person name="Hauser L."/>
            <person name="Markowitz V."/>
            <person name="Cheng J.-F."/>
            <person name="Hugenholtz P."/>
            <person name="Woyke T."/>
            <person name="Wu D."/>
            <person name="Spring S."/>
            <person name="Klenk H.-P."/>
            <person name="Eisen J.A."/>
        </authorList>
    </citation>
    <scope>NUCLEOTIDE SEQUENCE [LARGE SCALE GENOMIC DNA]</scope>
    <source>
        <strain evidence="4">ATCC 43595 / DSM 2588 / LMG 13176 / NBRC 15968 / NCIMB 11800 / UQM 2034</strain>
    </source>
</reference>
<keyword evidence="1" id="KW-0479">Metal-binding</keyword>
<reference evidence="3 4" key="2">
    <citation type="journal article" date="2010" name="Stand. Genomic Sci.">
        <title>Complete genome sequence of Chitinophaga pinensis type strain (UQM 2034).</title>
        <authorList>
            <person name="Glavina Del Rio T."/>
            <person name="Abt B."/>
            <person name="Spring S."/>
            <person name="Lapidus A."/>
            <person name="Nolan M."/>
            <person name="Tice H."/>
            <person name="Copeland A."/>
            <person name="Cheng J.F."/>
            <person name="Chen F."/>
            <person name="Bruce D."/>
            <person name="Goodwin L."/>
            <person name="Pitluck S."/>
            <person name="Ivanova N."/>
            <person name="Mavromatis K."/>
            <person name="Mikhailova N."/>
            <person name="Pati A."/>
            <person name="Chen A."/>
            <person name="Palaniappan K."/>
            <person name="Land M."/>
            <person name="Hauser L."/>
            <person name="Chang Y.J."/>
            <person name="Jeffries C.D."/>
            <person name="Chain P."/>
            <person name="Saunders E."/>
            <person name="Detter J.C."/>
            <person name="Brettin T."/>
            <person name="Rohde M."/>
            <person name="Goker M."/>
            <person name="Bristow J."/>
            <person name="Eisen J.A."/>
            <person name="Markowitz V."/>
            <person name="Hugenholtz P."/>
            <person name="Kyrpides N.C."/>
            <person name="Klenk H.P."/>
            <person name="Lucas S."/>
        </authorList>
    </citation>
    <scope>NUCLEOTIDE SEQUENCE [LARGE SCALE GENOMIC DNA]</scope>
    <source>
        <strain evidence="4">ATCC 43595 / DSM 2588 / LMG 13176 / NBRC 15968 / NCIMB 11800 / UQM 2034</strain>
    </source>
</reference>
<protein>
    <submittedName>
        <fullName evidence="3">Glyoxalase/bleomycin resistance protein/dioxygenase</fullName>
    </submittedName>
</protein>
<evidence type="ECO:0000313" key="4">
    <source>
        <dbReference type="Proteomes" id="UP000002215"/>
    </source>
</evidence>
<dbReference type="Pfam" id="PF00903">
    <property type="entry name" value="Glyoxalase"/>
    <property type="match status" value="1"/>
</dbReference>
<proteinExistence type="predicted"/>
<dbReference type="RefSeq" id="WP_012791960.1">
    <property type="nucleotide sequence ID" value="NC_013132.1"/>
</dbReference>
<accession>A0A979GQS3</accession>
<dbReference type="AlphaFoldDB" id="A0A979GQS3"/>